<dbReference type="AlphaFoldDB" id="A0A0N5C155"/>
<evidence type="ECO:0000313" key="8">
    <source>
        <dbReference type="WBParaSite" id="SPAL_0001173350.1"/>
    </source>
</evidence>
<keyword evidence="7" id="KW-1185">Reference proteome</keyword>
<keyword evidence="5 6" id="KW-0472">Membrane</keyword>
<protein>
    <submittedName>
        <fullName evidence="8">Brain protein I3</fullName>
    </submittedName>
</protein>
<keyword evidence="4 6" id="KW-1133">Transmembrane helix</keyword>
<sequence length="94" mass="10761">MKGASVKNNDIEASVYEVQPPYEYEPCPVYFEEEDTPIYFNERRPSEIILDFLIALPMSVYRTRGFGCCLCINILLCLVLWVPAIIHAVILSCI</sequence>
<evidence type="ECO:0000313" key="7">
    <source>
        <dbReference type="Proteomes" id="UP000046392"/>
    </source>
</evidence>
<evidence type="ECO:0000256" key="2">
    <source>
        <dbReference type="ARBA" id="ARBA00009530"/>
    </source>
</evidence>
<evidence type="ECO:0000256" key="1">
    <source>
        <dbReference type="ARBA" id="ARBA00004370"/>
    </source>
</evidence>
<reference evidence="8" key="1">
    <citation type="submission" date="2017-02" db="UniProtKB">
        <authorList>
            <consortium name="WormBaseParasite"/>
        </authorList>
    </citation>
    <scope>IDENTIFICATION</scope>
</reference>
<dbReference type="WBParaSite" id="SPAL_0001173350.1">
    <property type="protein sequence ID" value="SPAL_0001173350.1"/>
    <property type="gene ID" value="SPAL_0001173350"/>
</dbReference>
<name>A0A0N5C155_STREA</name>
<keyword evidence="3 6" id="KW-0812">Transmembrane</keyword>
<evidence type="ECO:0000256" key="4">
    <source>
        <dbReference type="ARBA" id="ARBA00022989"/>
    </source>
</evidence>
<comment type="similarity">
    <text evidence="2">Belongs to the UPF0057 (PMP3) family.</text>
</comment>
<dbReference type="GO" id="GO:0016020">
    <property type="term" value="C:membrane"/>
    <property type="evidence" value="ECO:0007669"/>
    <property type="project" value="UniProtKB-SubCell"/>
</dbReference>
<dbReference type="Proteomes" id="UP000046392">
    <property type="component" value="Unplaced"/>
</dbReference>
<feature type="transmembrane region" description="Helical" evidence="6">
    <location>
        <begin position="66"/>
        <end position="90"/>
    </location>
</feature>
<proteinExistence type="inferred from homology"/>
<evidence type="ECO:0000256" key="5">
    <source>
        <dbReference type="ARBA" id="ARBA00023136"/>
    </source>
</evidence>
<accession>A0A0N5C155</accession>
<dbReference type="InterPro" id="IPR000612">
    <property type="entry name" value="PMP3"/>
</dbReference>
<organism evidence="7 8">
    <name type="scientific">Strongyloides papillosus</name>
    <name type="common">Intestinal threadworm</name>
    <dbReference type="NCBI Taxonomy" id="174720"/>
    <lineage>
        <taxon>Eukaryota</taxon>
        <taxon>Metazoa</taxon>
        <taxon>Ecdysozoa</taxon>
        <taxon>Nematoda</taxon>
        <taxon>Chromadorea</taxon>
        <taxon>Rhabditida</taxon>
        <taxon>Tylenchina</taxon>
        <taxon>Panagrolaimomorpha</taxon>
        <taxon>Strongyloidoidea</taxon>
        <taxon>Strongyloididae</taxon>
        <taxon>Strongyloides</taxon>
    </lineage>
</organism>
<evidence type="ECO:0000256" key="6">
    <source>
        <dbReference type="SAM" id="Phobius"/>
    </source>
</evidence>
<evidence type="ECO:0000256" key="3">
    <source>
        <dbReference type="ARBA" id="ARBA00022692"/>
    </source>
</evidence>
<dbReference type="Pfam" id="PF01679">
    <property type="entry name" value="Pmp3"/>
    <property type="match status" value="1"/>
</dbReference>
<comment type="subcellular location">
    <subcellularLocation>
        <location evidence="1">Membrane</location>
    </subcellularLocation>
</comment>